<comment type="caution">
    <text evidence="6">The sequence shown here is derived from an EMBL/GenBank/DDBJ whole genome shotgun (WGS) entry which is preliminary data.</text>
</comment>
<evidence type="ECO:0000256" key="3">
    <source>
        <dbReference type="PROSITE-ProRule" id="PRU00708"/>
    </source>
</evidence>
<dbReference type="Pfam" id="PF17177">
    <property type="entry name" value="PPR_long"/>
    <property type="match status" value="1"/>
</dbReference>
<evidence type="ECO:0000313" key="7">
    <source>
        <dbReference type="Proteomes" id="UP001370490"/>
    </source>
</evidence>
<dbReference type="AlphaFoldDB" id="A0AAN8VVI4"/>
<proteinExistence type="inferred from homology"/>
<dbReference type="Pfam" id="PF13041">
    <property type="entry name" value="PPR_2"/>
    <property type="match status" value="3"/>
</dbReference>
<feature type="repeat" description="PPR" evidence="3">
    <location>
        <begin position="698"/>
        <end position="732"/>
    </location>
</feature>
<dbReference type="NCBIfam" id="TIGR00756">
    <property type="entry name" value="PPR"/>
    <property type="match status" value="11"/>
</dbReference>
<feature type="region of interest" description="Disordered" evidence="4">
    <location>
        <begin position="21"/>
        <end position="71"/>
    </location>
</feature>
<comment type="similarity">
    <text evidence="1">Belongs to the PPR family. P subfamily.</text>
</comment>
<feature type="repeat" description="PPR" evidence="3">
    <location>
        <begin position="294"/>
        <end position="328"/>
    </location>
</feature>
<feature type="repeat" description="PPR" evidence="3">
    <location>
        <begin position="259"/>
        <end position="293"/>
    </location>
</feature>
<dbReference type="InterPro" id="IPR011990">
    <property type="entry name" value="TPR-like_helical_dom_sf"/>
</dbReference>
<dbReference type="Pfam" id="PF13812">
    <property type="entry name" value="PPR_3"/>
    <property type="match status" value="1"/>
</dbReference>
<dbReference type="InterPro" id="IPR033443">
    <property type="entry name" value="PROP1-like_PPR_dom"/>
</dbReference>
<dbReference type="Pfam" id="PF01535">
    <property type="entry name" value="PPR"/>
    <property type="match status" value="3"/>
</dbReference>
<feature type="repeat" description="PPR" evidence="3">
    <location>
        <begin position="399"/>
        <end position="433"/>
    </location>
</feature>
<evidence type="ECO:0000313" key="6">
    <source>
        <dbReference type="EMBL" id="KAK6936547.1"/>
    </source>
</evidence>
<feature type="repeat" description="PPR" evidence="3">
    <location>
        <begin position="943"/>
        <end position="977"/>
    </location>
</feature>
<feature type="repeat" description="PPR" evidence="3">
    <location>
        <begin position="873"/>
        <end position="907"/>
    </location>
</feature>
<feature type="repeat" description="PPR" evidence="3">
    <location>
        <begin position="908"/>
        <end position="942"/>
    </location>
</feature>
<dbReference type="PROSITE" id="PS51375">
    <property type="entry name" value="PPR"/>
    <property type="match status" value="13"/>
</dbReference>
<feature type="repeat" description="PPR" evidence="3">
    <location>
        <begin position="329"/>
        <end position="363"/>
    </location>
</feature>
<feature type="repeat" description="PPR" evidence="3">
    <location>
        <begin position="768"/>
        <end position="802"/>
    </location>
</feature>
<feature type="repeat" description="PPR" evidence="3">
    <location>
        <begin position="364"/>
        <end position="398"/>
    </location>
</feature>
<protein>
    <submittedName>
        <fullName evidence="6">Pentatricopeptide repeat</fullName>
    </submittedName>
</protein>
<reference evidence="6 7" key="1">
    <citation type="submission" date="2023-12" db="EMBL/GenBank/DDBJ databases">
        <title>A high-quality genome assembly for Dillenia turbinata (Dilleniales).</title>
        <authorList>
            <person name="Chanderbali A."/>
        </authorList>
    </citation>
    <scope>NUCLEOTIDE SEQUENCE [LARGE SCALE GENOMIC DNA]</scope>
    <source>
        <strain evidence="6">LSX21</strain>
        <tissue evidence="6">Leaf</tissue>
    </source>
</reference>
<name>A0AAN8VVI4_9MAGN</name>
<dbReference type="EMBL" id="JBAMMX010000007">
    <property type="protein sequence ID" value="KAK6936547.1"/>
    <property type="molecule type" value="Genomic_DNA"/>
</dbReference>
<organism evidence="6 7">
    <name type="scientific">Dillenia turbinata</name>
    <dbReference type="NCBI Taxonomy" id="194707"/>
    <lineage>
        <taxon>Eukaryota</taxon>
        <taxon>Viridiplantae</taxon>
        <taxon>Streptophyta</taxon>
        <taxon>Embryophyta</taxon>
        <taxon>Tracheophyta</taxon>
        <taxon>Spermatophyta</taxon>
        <taxon>Magnoliopsida</taxon>
        <taxon>eudicotyledons</taxon>
        <taxon>Gunneridae</taxon>
        <taxon>Pentapetalae</taxon>
        <taxon>Dilleniales</taxon>
        <taxon>Dilleniaceae</taxon>
        <taxon>Dillenia</taxon>
    </lineage>
</organism>
<dbReference type="SUPFAM" id="SSF81901">
    <property type="entry name" value="HCP-like"/>
    <property type="match status" value="2"/>
</dbReference>
<keyword evidence="2" id="KW-0677">Repeat</keyword>
<dbReference type="PANTHER" id="PTHR47447:SF24">
    <property type="entry name" value="PENTATRICOPEPTIDE REPEAT-CONTAINING PROTEIN"/>
    <property type="match status" value="1"/>
</dbReference>
<feature type="compositionally biased region" description="Low complexity" evidence="4">
    <location>
        <begin position="22"/>
        <end position="35"/>
    </location>
</feature>
<keyword evidence="7" id="KW-1185">Reference proteome</keyword>
<dbReference type="Proteomes" id="UP001370490">
    <property type="component" value="Unassembled WGS sequence"/>
</dbReference>
<feature type="repeat" description="PPR" evidence="3">
    <location>
        <begin position="838"/>
        <end position="872"/>
    </location>
</feature>
<evidence type="ECO:0000259" key="5">
    <source>
        <dbReference type="Pfam" id="PF17177"/>
    </source>
</evidence>
<feature type="domain" description="PROP1-like PPR" evidence="5">
    <location>
        <begin position="271"/>
        <end position="414"/>
    </location>
</feature>
<evidence type="ECO:0000256" key="4">
    <source>
        <dbReference type="SAM" id="MobiDB-lite"/>
    </source>
</evidence>
<dbReference type="InterPro" id="IPR002885">
    <property type="entry name" value="PPR_rpt"/>
</dbReference>
<feature type="repeat" description="PPR" evidence="3">
    <location>
        <begin position="189"/>
        <end position="223"/>
    </location>
</feature>
<sequence>MHSIVLLKSSFLSSTTPIQFLSPSAKPSKNPKPYKIQASVTPDPWTLSDGNNPFHPKPKSERPKTPLSDDNARRIIKAKAKYLSQLRRNQGSQAQTPKWIKRTPEQMVRYLEDDRNGHLYGKHVVAAIKVVRSLSQRSEGAYDMRKVMGSFVGKLTFREMCVVLKEQKGWRQARDFFDWMKLQLSYRSSVIAYTILLRVYGQAGKIKLAEQTFLEMLEAGCEPDEVACGTMLCVYARWGRHKAMLSFYSAIQERKVILSVAVYNFMLSSLQKKSLHGKVVEIWRQMVDTGVAPNSFTYTVVINSLVKENLTEDAFTAFNKMRSFHIVPEEITYSLLISLCSKRGDRDEALKLYEDMRSQKLIPSNYTCATLLTIHYKNGDYSRALSLFSEMARYNITADEVIYGLLIKIYGKLGLVGDALRTFEEIKQLGLLTSEKTYVSLAQVHLRSGNFEKALDVMEQLTSAGIWFSRFSYGVLLKCYVMKEDLASAESTFHALSKTGHPDSGFCNDMLHLYLKLGLTEKAKDFILCIRKDQVELDEELLKTILDVYSKEGMLEEAEQLIQDICINDELFKSSGFVRTLSLVTELQSQRLETTKYPFEALNEPDSAALVLMLRLYLSADNISINKEVLKLLVETAGGLSVARDVSTAENLYFEVIKLGCTPENRATASLINAYGRMLKLENAQKVFAAVADSPAIGKQIYNSMIDAYSKCAKPEEAYVLFKELTKKGHDLGAVGISIIVNALSKSGKHQDAESIIQKALHDGLEIDTIAYNTFINAMLKAGKLHDASSIYEHMVCSGIAPSIQTYCTMISVYGRQRDLDKAVELFNAARNLGAALDEKTYSNLISCYGKAGKSHEAYRLFCKMQEEGISPGKVSYNIMMNAYATEGLYNETEELLQAMQRDGCSPDALTFLAIIQAYTQSLKLLEAEQTIISMQKNGISPTCAHFNHLMSTYAREGLITEAERMYKELFSAGLYPDLACYRTMLRGYLDYGHVKEGISFFEAISQSTEPDRFILSAAVHFYKSVGNEHEADRILHSMSSMGIQFRENLRVGWKVQNNSRACLRRQKELSHNHDLGG</sequence>
<dbReference type="Gene3D" id="1.25.40.10">
    <property type="entry name" value="Tetratricopeptide repeat domain"/>
    <property type="match status" value="7"/>
</dbReference>
<accession>A0AAN8VVI4</accession>
<dbReference type="PANTHER" id="PTHR47447">
    <property type="entry name" value="OS03G0856100 PROTEIN"/>
    <property type="match status" value="1"/>
</dbReference>
<evidence type="ECO:0000256" key="1">
    <source>
        <dbReference type="ARBA" id="ARBA00007626"/>
    </source>
</evidence>
<feature type="repeat" description="PPR" evidence="3">
    <location>
        <begin position="803"/>
        <end position="837"/>
    </location>
</feature>
<gene>
    <name evidence="6" type="ORF">RJ641_033577</name>
</gene>
<evidence type="ECO:0000256" key="2">
    <source>
        <dbReference type="ARBA" id="ARBA00022737"/>
    </source>
</evidence>